<dbReference type="AlphaFoldDB" id="A0A2P2P682"/>
<name>A0A2P2P682_RHIMU</name>
<reference evidence="1" key="1">
    <citation type="submission" date="2018-02" db="EMBL/GenBank/DDBJ databases">
        <title>Rhizophora mucronata_Transcriptome.</title>
        <authorList>
            <person name="Meera S.P."/>
            <person name="Sreeshan A."/>
            <person name="Augustine A."/>
        </authorList>
    </citation>
    <scope>NUCLEOTIDE SEQUENCE</scope>
    <source>
        <tissue evidence="1">Leaf</tissue>
    </source>
</reference>
<protein>
    <submittedName>
        <fullName evidence="1">Uncharacterized protein</fullName>
    </submittedName>
</protein>
<proteinExistence type="predicted"/>
<organism evidence="1">
    <name type="scientific">Rhizophora mucronata</name>
    <name type="common">Asiatic mangrove</name>
    <dbReference type="NCBI Taxonomy" id="61149"/>
    <lineage>
        <taxon>Eukaryota</taxon>
        <taxon>Viridiplantae</taxon>
        <taxon>Streptophyta</taxon>
        <taxon>Embryophyta</taxon>
        <taxon>Tracheophyta</taxon>
        <taxon>Spermatophyta</taxon>
        <taxon>Magnoliopsida</taxon>
        <taxon>eudicotyledons</taxon>
        <taxon>Gunneridae</taxon>
        <taxon>Pentapetalae</taxon>
        <taxon>rosids</taxon>
        <taxon>fabids</taxon>
        <taxon>Malpighiales</taxon>
        <taxon>Rhizophoraceae</taxon>
        <taxon>Rhizophora</taxon>
    </lineage>
</organism>
<sequence length="16" mass="2104">MIMLSLMWSFFRLLWE</sequence>
<dbReference type="EMBL" id="GGEC01069780">
    <property type="protein sequence ID" value="MBX50264.1"/>
    <property type="molecule type" value="Transcribed_RNA"/>
</dbReference>
<accession>A0A2P2P682</accession>
<evidence type="ECO:0000313" key="1">
    <source>
        <dbReference type="EMBL" id="MBX50264.1"/>
    </source>
</evidence>